<dbReference type="HOGENOM" id="CLU_1359395_0_0_6"/>
<proteinExistence type="predicted"/>
<protein>
    <submittedName>
        <fullName evidence="1">Putative secreted protein</fullName>
    </submittedName>
</protein>
<evidence type="ECO:0000313" key="1">
    <source>
        <dbReference type="EMBL" id="EKT55643.1"/>
    </source>
</evidence>
<name>K8W4W4_9GAMM</name>
<dbReference type="AlphaFoldDB" id="K8W4W4"/>
<accession>K8W4W4</accession>
<comment type="caution">
    <text evidence="1">The sequence shown here is derived from an EMBL/GenBank/DDBJ whole genome shotgun (WGS) entry which is preliminary data.</text>
</comment>
<evidence type="ECO:0000313" key="2">
    <source>
        <dbReference type="Proteomes" id="UP000010290"/>
    </source>
</evidence>
<organism evidence="1 2">
    <name type="scientific">Providencia sneebia DSM 19967</name>
    <dbReference type="NCBI Taxonomy" id="1141660"/>
    <lineage>
        <taxon>Bacteria</taxon>
        <taxon>Pseudomonadati</taxon>
        <taxon>Pseudomonadota</taxon>
        <taxon>Gammaproteobacteria</taxon>
        <taxon>Enterobacterales</taxon>
        <taxon>Morganellaceae</taxon>
        <taxon>Providencia</taxon>
    </lineage>
</organism>
<dbReference type="PATRIC" id="fig|1141660.3.peg.2332"/>
<dbReference type="EMBL" id="AKKN01000010">
    <property type="protein sequence ID" value="EKT55643.1"/>
    <property type="molecule type" value="Genomic_DNA"/>
</dbReference>
<dbReference type="Proteomes" id="UP000010290">
    <property type="component" value="Chromosome"/>
</dbReference>
<reference evidence="1 2" key="1">
    <citation type="journal article" date="2012" name="BMC Genomics">
        <title>Comparative genomics of bacteria in the genus Providencia isolated from wild Drosophila melanogaster.</title>
        <authorList>
            <person name="Galac M.R."/>
            <person name="Lazzaro B.P."/>
        </authorList>
    </citation>
    <scope>NUCLEOTIDE SEQUENCE [LARGE SCALE GENOMIC DNA]</scope>
    <source>
        <strain evidence="1 2">DSM 19967</strain>
    </source>
</reference>
<dbReference type="RefSeq" id="WP_008916113.1">
    <property type="nucleotide sequence ID" value="NZ_CM001773.1"/>
</dbReference>
<sequence length="201" mass="22788">MSGYILTGCDQASNELSESNLKSVLEHYYEDVCLIPTPVPKDTDKPFPAVIDLSKTGLFLPAEEVKATYQKYMNYYNALESVGLLNKEPIKNEVGEPNGYRYSLTDEGNKYLVNKGRRSFCAGNYKIDKIISIDPPIENRTKDEVIDEVEITFSYQVINIAPWVKDEPIVEAFPALQKSITNQQPKTKTLVLVNDEWQVIN</sequence>
<keyword evidence="2" id="KW-1185">Reference proteome</keyword>
<gene>
    <name evidence="1" type="ORF">OO7_11704</name>
</gene>